<proteinExistence type="predicted"/>
<dbReference type="CDD" id="cd01949">
    <property type="entry name" value="GGDEF"/>
    <property type="match status" value="1"/>
</dbReference>
<dbReference type="Pfam" id="PF00990">
    <property type="entry name" value="GGDEF"/>
    <property type="match status" value="1"/>
</dbReference>
<dbReference type="Gene3D" id="3.30.70.270">
    <property type="match status" value="1"/>
</dbReference>
<dbReference type="InterPro" id="IPR029787">
    <property type="entry name" value="Nucleotide_cyclase"/>
</dbReference>
<dbReference type="RefSeq" id="WP_307285542.1">
    <property type="nucleotide sequence ID" value="NZ_JAUSVX010000028.1"/>
</dbReference>
<dbReference type="CDD" id="cd01948">
    <property type="entry name" value="EAL"/>
    <property type="match status" value="1"/>
</dbReference>
<comment type="caution">
    <text evidence="4">The sequence shown here is derived from an EMBL/GenBank/DDBJ whole genome shotgun (WGS) entry which is preliminary data.</text>
</comment>
<keyword evidence="1" id="KW-0812">Transmembrane</keyword>
<feature type="domain" description="GGDEF" evidence="3">
    <location>
        <begin position="334"/>
        <end position="466"/>
    </location>
</feature>
<dbReference type="Gene3D" id="3.20.20.450">
    <property type="entry name" value="EAL domain"/>
    <property type="match status" value="1"/>
</dbReference>
<dbReference type="PROSITE" id="PS50883">
    <property type="entry name" value="EAL"/>
    <property type="match status" value="1"/>
</dbReference>
<dbReference type="SMART" id="SM00052">
    <property type="entry name" value="EAL"/>
    <property type="match status" value="1"/>
</dbReference>
<dbReference type="SUPFAM" id="SSF141868">
    <property type="entry name" value="EAL domain-like"/>
    <property type="match status" value="1"/>
</dbReference>
<dbReference type="InterPro" id="IPR000160">
    <property type="entry name" value="GGDEF_dom"/>
</dbReference>
<dbReference type="InterPro" id="IPR001633">
    <property type="entry name" value="EAL_dom"/>
</dbReference>
<keyword evidence="1" id="KW-0472">Membrane</keyword>
<organism evidence="4 5">
    <name type="scientific">Labrys wisconsinensis</name>
    <dbReference type="NCBI Taxonomy" id="425677"/>
    <lineage>
        <taxon>Bacteria</taxon>
        <taxon>Pseudomonadati</taxon>
        <taxon>Pseudomonadota</taxon>
        <taxon>Alphaproteobacteria</taxon>
        <taxon>Hyphomicrobiales</taxon>
        <taxon>Xanthobacteraceae</taxon>
        <taxon>Labrys</taxon>
    </lineage>
</organism>
<dbReference type="InterPro" id="IPR052155">
    <property type="entry name" value="Biofilm_reg_signaling"/>
</dbReference>
<keyword evidence="5" id="KW-1185">Reference proteome</keyword>
<dbReference type="PANTHER" id="PTHR44757">
    <property type="entry name" value="DIGUANYLATE CYCLASE DGCP"/>
    <property type="match status" value="1"/>
</dbReference>
<dbReference type="InterPro" id="IPR035919">
    <property type="entry name" value="EAL_sf"/>
</dbReference>
<evidence type="ECO:0000313" key="5">
    <source>
        <dbReference type="Proteomes" id="UP001242480"/>
    </source>
</evidence>
<dbReference type="PANTHER" id="PTHR44757:SF10">
    <property type="entry name" value="MEMBRANE PROTEIN"/>
    <property type="match status" value="1"/>
</dbReference>
<evidence type="ECO:0000256" key="1">
    <source>
        <dbReference type="SAM" id="Phobius"/>
    </source>
</evidence>
<dbReference type="PROSITE" id="PS50887">
    <property type="entry name" value="GGDEF"/>
    <property type="match status" value="1"/>
</dbReference>
<evidence type="ECO:0000259" key="2">
    <source>
        <dbReference type="PROSITE" id="PS50883"/>
    </source>
</evidence>
<evidence type="ECO:0000259" key="3">
    <source>
        <dbReference type="PROSITE" id="PS50887"/>
    </source>
</evidence>
<reference evidence="4 5" key="1">
    <citation type="submission" date="2023-07" db="EMBL/GenBank/DDBJ databases">
        <title>Genomic Encyclopedia of Type Strains, Phase IV (KMG-IV): sequencing the most valuable type-strain genomes for metagenomic binning, comparative biology and taxonomic classification.</title>
        <authorList>
            <person name="Goeker M."/>
        </authorList>
    </citation>
    <scope>NUCLEOTIDE SEQUENCE [LARGE SCALE GENOMIC DNA]</scope>
    <source>
        <strain evidence="4 5">DSM 19619</strain>
    </source>
</reference>
<keyword evidence="1" id="KW-1133">Transmembrane helix</keyword>
<dbReference type="SMART" id="SM00267">
    <property type="entry name" value="GGDEF"/>
    <property type="match status" value="1"/>
</dbReference>
<dbReference type="InterPro" id="IPR043128">
    <property type="entry name" value="Rev_trsase/Diguanyl_cyclase"/>
</dbReference>
<feature type="domain" description="EAL" evidence="2">
    <location>
        <begin position="475"/>
        <end position="724"/>
    </location>
</feature>
<sequence length="743" mass="79754">MPKSSASFFLEFRRRVVLPVVSVIVFGFVLAAALLWQLAAAQDQDELARSQQFIRRSLEQRAQAMSSTLKDYAAWGAAYRNLHVKLDTAWAYDQENVGPPLYSGFKYDYVFLVAPGGRIVYGVLEGQLAEPAAMPALGGGFQLLVDKAGAVAPNETVPVTGLLDVAGRPVLAGAAALSTGSDPSVSAIPGPPSILVFGARLSDDALAALGEQWFVPRLRLAGDAADAAAPPHLALPTTDGRITHTLRWTPDQPGRAMLWRVFPGLALAAAALAGFVILVVQHAAKAASTISEGASRLADAEEQMRHLALHDAVTGLPNRASLSRHLQEMLATGRRVCLLSIDLDRFKPINDSLGHRAGDVVLGEVAHRLRKLVHEHDLAARLGGDEFAAALLDRTDDEVERFCQRLQRDLAAPIVHEGCELSVGASIGIALSPGDARSAEELLRVADLALYQAKRDGFGTYRFYAPEMNEHIASRRVLEADLRRALQRGEFVLHYQPRFDAHSMRITSAEALVRWLAPSGGLVRPAEFIPLAEEIGLIVPLGEWVLHTACAAAVQWGTIGVSVNVSPAQVRSGDLTATVERALRETGLSPDRLELELTEGVLLEDTDRARDTLAALKRLGVRLALDDFGTGYSSLGYIRRFPFDAIKIDKQFVADMATTRGSRAIVQSILGLGKALGMSVTAEGVETAEQLMLLRLDGCDEVQGFYASPPRDQAVIAGLVQAQAPAAAGGPPPPLEHTHRASA</sequence>
<dbReference type="EMBL" id="JAUSVX010000028">
    <property type="protein sequence ID" value="MDQ0474989.1"/>
    <property type="molecule type" value="Genomic_DNA"/>
</dbReference>
<dbReference type="InterPro" id="IPR007892">
    <property type="entry name" value="CHASE4"/>
</dbReference>
<dbReference type="Pfam" id="PF05228">
    <property type="entry name" value="CHASE4"/>
    <property type="match status" value="1"/>
</dbReference>
<dbReference type="Pfam" id="PF00563">
    <property type="entry name" value="EAL"/>
    <property type="match status" value="1"/>
</dbReference>
<accession>A0ABU0JNX5</accession>
<dbReference type="Proteomes" id="UP001242480">
    <property type="component" value="Unassembled WGS sequence"/>
</dbReference>
<gene>
    <name evidence="4" type="ORF">QO011_008031</name>
</gene>
<dbReference type="SUPFAM" id="SSF55073">
    <property type="entry name" value="Nucleotide cyclase"/>
    <property type="match status" value="1"/>
</dbReference>
<evidence type="ECO:0000313" key="4">
    <source>
        <dbReference type="EMBL" id="MDQ0474989.1"/>
    </source>
</evidence>
<name>A0ABU0JNX5_9HYPH</name>
<feature type="transmembrane region" description="Helical" evidence="1">
    <location>
        <begin position="257"/>
        <end position="280"/>
    </location>
</feature>
<dbReference type="NCBIfam" id="TIGR00254">
    <property type="entry name" value="GGDEF"/>
    <property type="match status" value="1"/>
</dbReference>
<protein>
    <submittedName>
        <fullName evidence="4">Diguanylate cyclase (GGDEF)-like protein</fullName>
    </submittedName>
</protein>